<dbReference type="EMBL" id="JAUSUL010000001">
    <property type="protein sequence ID" value="MDQ0314870.1"/>
    <property type="molecule type" value="Genomic_DNA"/>
</dbReference>
<sequence>MSLAGDAGEAVGASIGARQAAALPASQESGQSVSGIGQGRVVELWSQDRAALVACKRRHAGLARFYQVRDEGLR</sequence>
<accession>A0AAE3VMU7</accession>
<name>A0AAE3VMU7_9HYPH</name>
<comment type="caution">
    <text evidence="1">The sequence shown here is derived from an EMBL/GenBank/DDBJ whole genome shotgun (WGS) entry which is preliminary data.</text>
</comment>
<evidence type="ECO:0000313" key="1">
    <source>
        <dbReference type="EMBL" id="MDQ0314870.1"/>
    </source>
</evidence>
<dbReference type="AlphaFoldDB" id="A0AAE3VMU7"/>
<organism evidence="1 2">
    <name type="scientific">Amorphus orientalis</name>
    <dbReference type="NCBI Taxonomy" id="649198"/>
    <lineage>
        <taxon>Bacteria</taxon>
        <taxon>Pseudomonadati</taxon>
        <taxon>Pseudomonadota</taxon>
        <taxon>Alphaproteobacteria</taxon>
        <taxon>Hyphomicrobiales</taxon>
        <taxon>Amorphaceae</taxon>
        <taxon>Amorphus</taxon>
    </lineage>
</organism>
<gene>
    <name evidence="1" type="ORF">J2S73_001307</name>
</gene>
<reference evidence="1" key="1">
    <citation type="submission" date="2023-07" db="EMBL/GenBank/DDBJ databases">
        <title>Genomic Encyclopedia of Type Strains, Phase IV (KMG-IV): sequencing the most valuable type-strain genomes for metagenomic binning, comparative biology and taxonomic classification.</title>
        <authorList>
            <person name="Goeker M."/>
        </authorList>
    </citation>
    <scope>NUCLEOTIDE SEQUENCE</scope>
    <source>
        <strain evidence="1">DSM 21202</strain>
    </source>
</reference>
<proteinExistence type="predicted"/>
<keyword evidence="2" id="KW-1185">Reference proteome</keyword>
<evidence type="ECO:0000313" key="2">
    <source>
        <dbReference type="Proteomes" id="UP001229244"/>
    </source>
</evidence>
<dbReference type="Proteomes" id="UP001229244">
    <property type="component" value="Unassembled WGS sequence"/>
</dbReference>
<dbReference type="RefSeq" id="WP_306884656.1">
    <property type="nucleotide sequence ID" value="NZ_JAUSUL010000001.1"/>
</dbReference>
<protein>
    <submittedName>
        <fullName evidence="1">Uncharacterized protein</fullName>
    </submittedName>
</protein>